<protein>
    <submittedName>
        <fullName evidence="2">Uncharacterized protein</fullName>
    </submittedName>
</protein>
<feature type="transmembrane region" description="Helical" evidence="1">
    <location>
        <begin position="77"/>
        <end position="102"/>
    </location>
</feature>
<dbReference type="Proteomes" id="UP000248806">
    <property type="component" value="Unassembled WGS sequence"/>
</dbReference>
<proteinExistence type="predicted"/>
<accession>A0A326TPS3</accession>
<keyword evidence="1" id="KW-1133">Transmembrane helix</keyword>
<comment type="caution">
    <text evidence="2">The sequence shown here is derived from an EMBL/GenBank/DDBJ whole genome shotgun (WGS) entry which is preliminary data.</text>
</comment>
<dbReference type="EMBL" id="QKUF01000052">
    <property type="protein sequence ID" value="PZW18337.1"/>
    <property type="molecule type" value="Genomic_DNA"/>
</dbReference>
<evidence type="ECO:0000313" key="3">
    <source>
        <dbReference type="Proteomes" id="UP000248806"/>
    </source>
</evidence>
<keyword evidence="3" id="KW-1185">Reference proteome</keyword>
<organism evidence="2 3">
    <name type="scientific">Thermosporothrix hazakensis</name>
    <dbReference type="NCBI Taxonomy" id="644383"/>
    <lineage>
        <taxon>Bacteria</taxon>
        <taxon>Bacillati</taxon>
        <taxon>Chloroflexota</taxon>
        <taxon>Ktedonobacteria</taxon>
        <taxon>Ktedonobacterales</taxon>
        <taxon>Thermosporotrichaceae</taxon>
        <taxon>Thermosporothrix</taxon>
    </lineage>
</organism>
<keyword evidence="1" id="KW-0812">Transmembrane</keyword>
<dbReference type="OrthoDB" id="159944at2"/>
<dbReference type="RefSeq" id="WP_111326565.1">
    <property type="nucleotide sequence ID" value="NZ_BIFX01000001.1"/>
</dbReference>
<evidence type="ECO:0000313" key="2">
    <source>
        <dbReference type="EMBL" id="PZW18337.1"/>
    </source>
</evidence>
<sequence length="174" mass="19082">MASAQSQKPTCPECNQADKVKTMQAAYDSGVTRCAPPDMPTRNVPMFKPIAISVVLVAICVFLIIVLLGGMEAHLDPTIAVILVGLTLAVTVLALVLSYIAFQRVVKGDNEAALRFPAWDKAMERWNSLYYCARDNVVFDPSNGHVLNDAELVRIRAYDELEARQEMAATARQA</sequence>
<keyword evidence="1" id="KW-0472">Membrane</keyword>
<gene>
    <name evidence="2" type="ORF">EI42_06212</name>
</gene>
<feature type="transmembrane region" description="Helical" evidence="1">
    <location>
        <begin position="50"/>
        <end position="71"/>
    </location>
</feature>
<evidence type="ECO:0000256" key="1">
    <source>
        <dbReference type="SAM" id="Phobius"/>
    </source>
</evidence>
<name>A0A326TPS3_THEHA</name>
<dbReference type="AlphaFoldDB" id="A0A326TPS3"/>
<reference evidence="2 3" key="1">
    <citation type="submission" date="2018-06" db="EMBL/GenBank/DDBJ databases">
        <title>Genomic Encyclopedia of Archaeal and Bacterial Type Strains, Phase II (KMG-II): from individual species to whole genera.</title>
        <authorList>
            <person name="Goeker M."/>
        </authorList>
    </citation>
    <scope>NUCLEOTIDE SEQUENCE [LARGE SCALE GENOMIC DNA]</scope>
    <source>
        <strain evidence="2 3">ATCC BAA-1881</strain>
    </source>
</reference>